<proteinExistence type="predicted"/>
<protein>
    <submittedName>
        <fullName evidence="2">Uncharacterized protein</fullName>
    </submittedName>
</protein>
<feature type="signal peptide" evidence="1">
    <location>
        <begin position="1"/>
        <end position="18"/>
    </location>
</feature>
<accession>A0A7S4CJB4</accession>
<sequence length="552" mass="61252">MRAIALLMLAVLLGYAAGVPTLPAWNFALTLRVGSGEWGQAVAEMEALLEFSQEKKMGQNTQLLLRGTLEKMKEKVTELEEAALKAEAKKLKDAAQPKAVAFTPRSIAVKPLKKAMAAKKDLNVKRYTISEAVHLIKENKLSFRKPFIIKNALPELPTLQSKLQAEELMKLTDTKIQYWSPVIAKKRRTFDQKQEGDEEKFEAQMISFEDWFQECFNHKAKPDFKRMPGYGTEHCTQALSAFVLPSEWANFSMSAMAELQMDTLYRMAVERASFVAANSKDIASFTPDGMNLQDELGGGGSVKLTMGSAGSGDQLQRDGAAYFDALVHGRRRWFFIGYDSFMELRDKAAGVLEPASAFQFYEQQFEELREDFGLGGKKMLYYEVNQEVGDLLYIPGPLQRLSLALEDSISLTHEVVPEGLAKAGAWVNSAIFDPAGGVIPVSFSALTCFDFDPQQLASTLGAPMMQGMQAQFVLQIMASNFGQPERQNALILRMISRCRGAAAIPEVEEDTFCKKLVPTCVKKLKANAPSVKASFLQQLRGIKGPEDVSDEL</sequence>
<name>A0A7S4CJB4_9EUGL</name>
<reference evidence="2" key="1">
    <citation type="submission" date="2021-01" db="EMBL/GenBank/DDBJ databases">
        <authorList>
            <person name="Corre E."/>
            <person name="Pelletier E."/>
            <person name="Niang G."/>
            <person name="Scheremetjew M."/>
            <person name="Finn R."/>
            <person name="Kale V."/>
            <person name="Holt S."/>
            <person name="Cochrane G."/>
            <person name="Meng A."/>
            <person name="Brown T."/>
            <person name="Cohen L."/>
        </authorList>
    </citation>
    <scope>NUCLEOTIDE SEQUENCE</scope>
    <source>
        <strain evidence="2">CCMP1594</strain>
    </source>
</reference>
<feature type="chain" id="PRO_5031237057" evidence="1">
    <location>
        <begin position="19"/>
        <end position="552"/>
    </location>
</feature>
<dbReference type="EMBL" id="HBJA01029702">
    <property type="protein sequence ID" value="CAE0798620.1"/>
    <property type="molecule type" value="Transcribed_RNA"/>
</dbReference>
<dbReference type="AlphaFoldDB" id="A0A7S4CJB4"/>
<gene>
    <name evidence="2" type="ORF">EGYM00163_LOCUS9740</name>
</gene>
<dbReference type="Gene3D" id="2.60.120.650">
    <property type="entry name" value="Cupin"/>
    <property type="match status" value="1"/>
</dbReference>
<keyword evidence="1" id="KW-0732">Signal</keyword>
<evidence type="ECO:0000256" key="1">
    <source>
        <dbReference type="SAM" id="SignalP"/>
    </source>
</evidence>
<evidence type="ECO:0000313" key="2">
    <source>
        <dbReference type="EMBL" id="CAE0798620.1"/>
    </source>
</evidence>
<dbReference type="SUPFAM" id="SSF51197">
    <property type="entry name" value="Clavaminate synthase-like"/>
    <property type="match status" value="1"/>
</dbReference>
<organism evidence="2">
    <name type="scientific">Eutreptiella gymnastica</name>
    <dbReference type="NCBI Taxonomy" id="73025"/>
    <lineage>
        <taxon>Eukaryota</taxon>
        <taxon>Discoba</taxon>
        <taxon>Euglenozoa</taxon>
        <taxon>Euglenida</taxon>
        <taxon>Spirocuta</taxon>
        <taxon>Euglenophyceae</taxon>
        <taxon>Eutreptiales</taxon>
        <taxon>Eutreptiaceae</taxon>
        <taxon>Eutreptiella</taxon>
    </lineage>
</organism>